<keyword evidence="2" id="KW-1185">Reference proteome</keyword>
<gene>
    <name evidence="1" type="ORF">GQ607_009462</name>
</gene>
<accession>A0A8H3WA90</accession>
<dbReference type="AlphaFoldDB" id="A0A8H3WA90"/>
<organism evidence="1 2">
    <name type="scientific">Colletotrichum asianum</name>
    <dbReference type="NCBI Taxonomy" id="702518"/>
    <lineage>
        <taxon>Eukaryota</taxon>
        <taxon>Fungi</taxon>
        <taxon>Dikarya</taxon>
        <taxon>Ascomycota</taxon>
        <taxon>Pezizomycotina</taxon>
        <taxon>Sordariomycetes</taxon>
        <taxon>Hypocreomycetidae</taxon>
        <taxon>Glomerellales</taxon>
        <taxon>Glomerellaceae</taxon>
        <taxon>Colletotrichum</taxon>
        <taxon>Colletotrichum gloeosporioides species complex</taxon>
    </lineage>
</organism>
<protein>
    <submittedName>
        <fullName evidence="1">Uncharacterized protein</fullName>
    </submittedName>
</protein>
<evidence type="ECO:0000313" key="1">
    <source>
        <dbReference type="EMBL" id="KAF0323344.1"/>
    </source>
</evidence>
<comment type="caution">
    <text evidence="1">The sequence shown here is derived from an EMBL/GenBank/DDBJ whole genome shotgun (WGS) entry which is preliminary data.</text>
</comment>
<dbReference type="EMBL" id="WOWK01000053">
    <property type="protein sequence ID" value="KAF0323344.1"/>
    <property type="molecule type" value="Genomic_DNA"/>
</dbReference>
<dbReference type="Proteomes" id="UP000434172">
    <property type="component" value="Unassembled WGS sequence"/>
</dbReference>
<evidence type="ECO:0000313" key="2">
    <source>
        <dbReference type="Proteomes" id="UP000434172"/>
    </source>
</evidence>
<reference evidence="1 2" key="1">
    <citation type="submission" date="2019-12" db="EMBL/GenBank/DDBJ databases">
        <title>A genome sequence resource for the geographically widespread anthracnose pathogen Colletotrichum asianum.</title>
        <authorList>
            <person name="Meng Y."/>
        </authorList>
    </citation>
    <scope>NUCLEOTIDE SEQUENCE [LARGE SCALE GENOMIC DNA]</scope>
    <source>
        <strain evidence="1 2">ICMP 18580</strain>
    </source>
</reference>
<proteinExistence type="predicted"/>
<name>A0A8H3WA90_9PEZI</name>
<sequence>MEYSTALLPALLPFRVFQFTHRRT</sequence>